<evidence type="ECO:0000256" key="5">
    <source>
        <dbReference type="ARBA" id="ARBA00023242"/>
    </source>
</evidence>
<keyword evidence="5 6" id="KW-0539">Nucleus</keyword>
<dbReference type="AlphaFoldDB" id="A0A0N5AAR8"/>
<evidence type="ECO:0000256" key="7">
    <source>
        <dbReference type="SAM" id="Coils"/>
    </source>
</evidence>
<keyword evidence="3 6" id="KW-0690">Ribosome biogenesis</keyword>
<keyword evidence="4 6" id="KW-0698">rRNA processing</keyword>
<dbReference type="PANTHER" id="PTHR21738">
    <property type="entry name" value="RIBOSOMAL RNA PROCESSING PROTEIN 36 HOMOLOG"/>
    <property type="match status" value="1"/>
</dbReference>
<keyword evidence="6" id="KW-0687">Ribonucleoprotein</keyword>
<dbReference type="InterPro" id="IPR009292">
    <property type="entry name" value="RRP36"/>
</dbReference>
<dbReference type="Pfam" id="PF06102">
    <property type="entry name" value="RRP36"/>
    <property type="match status" value="1"/>
</dbReference>
<keyword evidence="7" id="KW-0175">Coiled coil</keyword>
<comment type="subcellular location">
    <subcellularLocation>
        <location evidence="1 6">Nucleus</location>
        <location evidence="1 6">Nucleolus</location>
    </subcellularLocation>
</comment>
<evidence type="ECO:0000256" key="4">
    <source>
        <dbReference type="ARBA" id="ARBA00022552"/>
    </source>
</evidence>
<comment type="subunit">
    <text evidence="6">Associates with 90S and pre-40S pre-ribosomal particles.</text>
</comment>
<organism evidence="9 10">
    <name type="scientific">Syphacia muris</name>
    <dbReference type="NCBI Taxonomy" id="451379"/>
    <lineage>
        <taxon>Eukaryota</taxon>
        <taxon>Metazoa</taxon>
        <taxon>Ecdysozoa</taxon>
        <taxon>Nematoda</taxon>
        <taxon>Chromadorea</taxon>
        <taxon>Rhabditida</taxon>
        <taxon>Spirurina</taxon>
        <taxon>Oxyuridomorpha</taxon>
        <taxon>Oxyuroidea</taxon>
        <taxon>Oxyuridae</taxon>
        <taxon>Syphacia</taxon>
    </lineage>
</organism>
<evidence type="ECO:0000256" key="2">
    <source>
        <dbReference type="ARBA" id="ARBA00009418"/>
    </source>
</evidence>
<name>A0A0N5AAR8_9BILA</name>
<reference evidence="10" key="1">
    <citation type="submission" date="2017-02" db="UniProtKB">
        <authorList>
            <consortium name="WormBaseParasite"/>
        </authorList>
    </citation>
    <scope>IDENTIFICATION</scope>
</reference>
<proteinExistence type="inferred from homology"/>
<dbReference type="GO" id="GO:0030686">
    <property type="term" value="C:90S preribosome"/>
    <property type="evidence" value="ECO:0007669"/>
    <property type="project" value="TreeGrafter"/>
</dbReference>
<evidence type="ECO:0000313" key="9">
    <source>
        <dbReference type="Proteomes" id="UP000046393"/>
    </source>
</evidence>
<dbReference type="Proteomes" id="UP000046393">
    <property type="component" value="Unplaced"/>
</dbReference>
<dbReference type="GO" id="GO:0005730">
    <property type="term" value="C:nucleolus"/>
    <property type="evidence" value="ECO:0007669"/>
    <property type="project" value="UniProtKB-SubCell"/>
</dbReference>
<dbReference type="STRING" id="451379.A0A0N5AAR8"/>
<evidence type="ECO:0000256" key="3">
    <source>
        <dbReference type="ARBA" id="ARBA00022517"/>
    </source>
</evidence>
<sequence>MSYTVCYSSNLESSNAEQKEDVVDNDEKSLAEFRQELATLPMKEVQKLKENLGLSLFNKTFFNSETVAKKRKTLSRTFPKRENPKRPREVSSKKPVSKFRNICEGPKKVRYDPRFDSRCGDFNQHIYETNFGFLDELRENEKKILKTELEEVKEIDPLKAEKIKETLKRMRDRERTKEELQRRKMVISELRHENNERLRQGMKPIFKTRVLFYIAAEVRKKILERKFNDLKRSNKLSKYLKKHPTEFGIDTAEADTVAEHDNVNTKDD</sequence>
<dbReference type="PANTHER" id="PTHR21738:SF0">
    <property type="entry name" value="RIBOSOMAL RNA PROCESSING PROTEIN 36 HOMOLOG"/>
    <property type="match status" value="1"/>
</dbReference>
<protein>
    <recommendedName>
        <fullName evidence="6">rRNA biogenesis protein RRP36</fullName>
    </recommendedName>
</protein>
<feature type="compositionally biased region" description="Basic and acidic residues" evidence="8">
    <location>
        <begin position="79"/>
        <end position="92"/>
    </location>
</feature>
<evidence type="ECO:0000256" key="8">
    <source>
        <dbReference type="SAM" id="MobiDB-lite"/>
    </source>
</evidence>
<comment type="similarity">
    <text evidence="2 6">Belongs to the RRP36 family.</text>
</comment>
<feature type="region of interest" description="Disordered" evidence="8">
    <location>
        <begin position="75"/>
        <end position="96"/>
    </location>
</feature>
<keyword evidence="9" id="KW-1185">Reference proteome</keyword>
<evidence type="ECO:0000256" key="6">
    <source>
        <dbReference type="RuleBase" id="RU368027"/>
    </source>
</evidence>
<dbReference type="WBParaSite" id="SMUV_0000124401-mRNA-1">
    <property type="protein sequence ID" value="SMUV_0000124401-mRNA-1"/>
    <property type="gene ID" value="SMUV_0000124401"/>
</dbReference>
<dbReference type="GO" id="GO:0000462">
    <property type="term" value="P:maturation of SSU-rRNA from tricistronic rRNA transcript (SSU-rRNA, 5.8S rRNA, LSU-rRNA)"/>
    <property type="evidence" value="ECO:0007669"/>
    <property type="project" value="TreeGrafter"/>
</dbReference>
<accession>A0A0N5AAR8</accession>
<evidence type="ECO:0000313" key="10">
    <source>
        <dbReference type="WBParaSite" id="SMUV_0000124401-mRNA-1"/>
    </source>
</evidence>
<comment type="function">
    <text evidence="6">Component of the 90S pre-ribosome involved in the maturation of rRNAs. Required for early cleavages of the pre-RNAs in the 40S ribosomal subunit maturation pathway.</text>
</comment>
<feature type="coiled-coil region" evidence="7">
    <location>
        <begin position="160"/>
        <end position="193"/>
    </location>
</feature>
<evidence type="ECO:0000256" key="1">
    <source>
        <dbReference type="ARBA" id="ARBA00004604"/>
    </source>
</evidence>